<sequence length="244" mass="28211">MASSSYPESSRSLTTPQGKTEFEILQASHKFLREETDDDESQLGWEERLALKYYTSLYREFAVCDLKHYKSGNFALRWRTEDEVLDGTGESTCGNTRCKFYNRGRAKDHKPPLSTLELPFAYSEHGENKSALVKVVLCAKCVDKLMWKRRQGKGGMEELDQSLQAQEQDGAKVKEEELDGLDGVSVSERQKHRSHRQNDSKDANERSNRWNKEDVGRKMDSHWTRSSRSRSPGPHVVRKRSRHR</sequence>
<dbReference type="InterPro" id="IPR019129">
    <property type="entry name" value="Folate-sensitive_fs_Fra10Ac1"/>
</dbReference>
<feature type="region of interest" description="Disordered" evidence="1">
    <location>
        <begin position="155"/>
        <end position="244"/>
    </location>
</feature>
<gene>
    <name evidence="2" type="ORF">F5878DRAFT_648706</name>
</gene>
<feature type="region of interest" description="Disordered" evidence="1">
    <location>
        <begin position="1"/>
        <end position="20"/>
    </location>
</feature>
<protein>
    <submittedName>
        <fullName evidence="2">Folate-sensitive fragile site protein Fra10Ac1-domain-containing protein</fullName>
    </submittedName>
</protein>
<proteinExistence type="predicted"/>
<organism evidence="2 3">
    <name type="scientific">Lentinula raphanica</name>
    <dbReference type="NCBI Taxonomy" id="153919"/>
    <lineage>
        <taxon>Eukaryota</taxon>
        <taxon>Fungi</taxon>
        <taxon>Dikarya</taxon>
        <taxon>Basidiomycota</taxon>
        <taxon>Agaricomycotina</taxon>
        <taxon>Agaricomycetes</taxon>
        <taxon>Agaricomycetidae</taxon>
        <taxon>Agaricales</taxon>
        <taxon>Marasmiineae</taxon>
        <taxon>Omphalotaceae</taxon>
        <taxon>Lentinula</taxon>
    </lineage>
</organism>
<dbReference type="Pfam" id="PF09725">
    <property type="entry name" value="Fra10Ac1"/>
    <property type="match status" value="1"/>
</dbReference>
<keyword evidence="3" id="KW-1185">Reference proteome</keyword>
<evidence type="ECO:0000313" key="2">
    <source>
        <dbReference type="EMBL" id="KAJ3844800.1"/>
    </source>
</evidence>
<evidence type="ECO:0000256" key="1">
    <source>
        <dbReference type="SAM" id="MobiDB-lite"/>
    </source>
</evidence>
<dbReference type="Proteomes" id="UP001163846">
    <property type="component" value="Unassembled WGS sequence"/>
</dbReference>
<evidence type="ECO:0000313" key="3">
    <source>
        <dbReference type="Proteomes" id="UP001163846"/>
    </source>
</evidence>
<accession>A0AA38UKK1</accession>
<dbReference type="EMBL" id="MU805946">
    <property type="protein sequence ID" value="KAJ3844800.1"/>
    <property type="molecule type" value="Genomic_DNA"/>
</dbReference>
<feature type="compositionally biased region" description="Polar residues" evidence="1">
    <location>
        <begin position="1"/>
        <end position="18"/>
    </location>
</feature>
<reference evidence="2" key="1">
    <citation type="submission" date="2022-08" db="EMBL/GenBank/DDBJ databases">
        <authorList>
            <consortium name="DOE Joint Genome Institute"/>
            <person name="Min B."/>
            <person name="Riley R."/>
            <person name="Sierra-Patev S."/>
            <person name="Naranjo-Ortiz M."/>
            <person name="Looney B."/>
            <person name="Konkel Z."/>
            <person name="Slot J.C."/>
            <person name="Sakamoto Y."/>
            <person name="Steenwyk J.L."/>
            <person name="Rokas A."/>
            <person name="Carro J."/>
            <person name="Camarero S."/>
            <person name="Ferreira P."/>
            <person name="Molpeceres G."/>
            <person name="Ruiz-Duenas F.J."/>
            <person name="Serrano A."/>
            <person name="Henrissat B."/>
            <person name="Drula E."/>
            <person name="Hughes K.W."/>
            <person name="Mata J.L."/>
            <person name="Ishikawa N.K."/>
            <person name="Vargas-Isla R."/>
            <person name="Ushijima S."/>
            <person name="Smith C.A."/>
            <person name="Ahrendt S."/>
            <person name="Andreopoulos W."/>
            <person name="He G."/>
            <person name="Labutti K."/>
            <person name="Lipzen A."/>
            <person name="Ng V."/>
            <person name="Sandor L."/>
            <person name="Barry K."/>
            <person name="Martinez A.T."/>
            <person name="Xiao Y."/>
            <person name="Gibbons J.G."/>
            <person name="Terashima K."/>
            <person name="Hibbett D.S."/>
            <person name="Grigoriev I.V."/>
        </authorList>
    </citation>
    <scope>NUCLEOTIDE SEQUENCE</scope>
    <source>
        <strain evidence="2">TFB9207</strain>
    </source>
</reference>
<name>A0AA38UKK1_9AGAR</name>
<dbReference type="AlphaFoldDB" id="A0AA38UKK1"/>
<feature type="compositionally biased region" description="Basic and acidic residues" evidence="1">
    <location>
        <begin position="196"/>
        <end position="223"/>
    </location>
</feature>
<comment type="caution">
    <text evidence="2">The sequence shown here is derived from an EMBL/GenBank/DDBJ whole genome shotgun (WGS) entry which is preliminary data.</text>
</comment>